<evidence type="ECO:0000259" key="7">
    <source>
        <dbReference type="PROSITE" id="PS51462"/>
    </source>
</evidence>
<reference evidence="8 9" key="1">
    <citation type="submission" date="2016-10" db="EMBL/GenBank/DDBJ databases">
        <authorList>
            <person name="de Groot N.N."/>
        </authorList>
    </citation>
    <scope>NUCLEOTIDE SEQUENCE [LARGE SCALE GENOMIC DNA]</scope>
    <source>
        <strain evidence="8 9">DSM 21741</strain>
    </source>
</reference>
<dbReference type="AlphaFoldDB" id="A0A1H1MB10"/>
<dbReference type="PANTHER" id="PTHR43046:SF12">
    <property type="entry name" value="GDP-MANNOSE MANNOSYL HYDROLASE"/>
    <property type="match status" value="1"/>
</dbReference>
<dbReference type="PANTHER" id="PTHR43046">
    <property type="entry name" value="GDP-MANNOSE MANNOSYL HYDROLASE"/>
    <property type="match status" value="1"/>
</dbReference>
<dbReference type="PROSITE" id="PS00893">
    <property type="entry name" value="NUDIX_BOX"/>
    <property type="match status" value="1"/>
</dbReference>
<feature type="region of interest" description="Disordered" evidence="6">
    <location>
        <begin position="1"/>
        <end position="68"/>
    </location>
</feature>
<dbReference type="InterPro" id="IPR015797">
    <property type="entry name" value="NUDIX_hydrolase-like_dom_sf"/>
</dbReference>
<dbReference type="SUPFAM" id="SSF55811">
    <property type="entry name" value="Nudix"/>
    <property type="match status" value="1"/>
</dbReference>
<name>A0A1H1MB10_9ACTN</name>
<dbReference type="Proteomes" id="UP000199092">
    <property type="component" value="Chromosome I"/>
</dbReference>
<comment type="cofactor">
    <cofactor evidence="1">
        <name>Mg(2+)</name>
        <dbReference type="ChEBI" id="CHEBI:18420"/>
    </cofactor>
</comment>
<comment type="similarity">
    <text evidence="2 5">Belongs to the Nudix hydrolase family.</text>
</comment>
<organism evidence="8 9">
    <name type="scientific">Friedmanniella luteola</name>
    <dbReference type="NCBI Taxonomy" id="546871"/>
    <lineage>
        <taxon>Bacteria</taxon>
        <taxon>Bacillati</taxon>
        <taxon>Actinomycetota</taxon>
        <taxon>Actinomycetes</taxon>
        <taxon>Propionibacteriales</taxon>
        <taxon>Nocardioidaceae</taxon>
        <taxon>Friedmanniella</taxon>
    </lineage>
</organism>
<gene>
    <name evidence="8" type="ORF">SAMN04488543_0592</name>
</gene>
<dbReference type="CDD" id="cd04685">
    <property type="entry name" value="NUDIX_Hydrolase"/>
    <property type="match status" value="1"/>
</dbReference>
<proteinExistence type="inferred from homology"/>
<dbReference type="EMBL" id="LT629749">
    <property type="protein sequence ID" value="SDR83963.1"/>
    <property type="molecule type" value="Genomic_DNA"/>
</dbReference>
<keyword evidence="9" id="KW-1185">Reference proteome</keyword>
<keyword evidence="4" id="KW-0460">Magnesium</keyword>
<feature type="compositionally biased region" description="Gly residues" evidence="6">
    <location>
        <begin position="1"/>
        <end position="10"/>
    </location>
</feature>
<dbReference type="OrthoDB" id="9804442at2"/>
<dbReference type="Pfam" id="PF00293">
    <property type="entry name" value="NUDIX"/>
    <property type="match status" value="1"/>
</dbReference>
<evidence type="ECO:0000313" key="9">
    <source>
        <dbReference type="Proteomes" id="UP000199092"/>
    </source>
</evidence>
<dbReference type="InterPro" id="IPR000086">
    <property type="entry name" value="NUDIX_hydrolase_dom"/>
</dbReference>
<evidence type="ECO:0000256" key="6">
    <source>
        <dbReference type="SAM" id="MobiDB-lite"/>
    </source>
</evidence>
<evidence type="ECO:0000256" key="2">
    <source>
        <dbReference type="ARBA" id="ARBA00005582"/>
    </source>
</evidence>
<dbReference type="STRING" id="546871.SAMN04488543_0592"/>
<dbReference type="GO" id="GO:0016787">
    <property type="term" value="F:hydrolase activity"/>
    <property type="evidence" value="ECO:0007669"/>
    <property type="project" value="UniProtKB-KW"/>
</dbReference>
<evidence type="ECO:0000256" key="3">
    <source>
        <dbReference type="ARBA" id="ARBA00022801"/>
    </source>
</evidence>
<protein>
    <submittedName>
        <fullName evidence="8">8-oxo-dGTP pyrophosphatase MutT, NUDIX family</fullName>
    </submittedName>
</protein>
<dbReference type="PROSITE" id="PS51462">
    <property type="entry name" value="NUDIX"/>
    <property type="match status" value="1"/>
</dbReference>
<dbReference type="InterPro" id="IPR020476">
    <property type="entry name" value="Nudix_hydrolase"/>
</dbReference>
<dbReference type="PRINTS" id="PR00502">
    <property type="entry name" value="NUDIXFAMILY"/>
</dbReference>
<evidence type="ECO:0000256" key="5">
    <source>
        <dbReference type="RuleBase" id="RU003476"/>
    </source>
</evidence>
<dbReference type="Gene3D" id="3.90.79.10">
    <property type="entry name" value="Nucleoside Triphosphate Pyrophosphohydrolase"/>
    <property type="match status" value="1"/>
</dbReference>
<accession>A0A1H1MB10</accession>
<sequence>MRVGRVGGAEGQTTPVVRGRRALFPHPLRTAVGPGSYPGAVTSEKPTSGETERSYIPVENPADRPRTSRTTVRVLLTNPAGDTLLFEDSDPGLDDARWWVTPGGGIDPGETETEAAVREVWEETGYRLDPADLLGPVARRHVVHGYSDRVIEQDESFYLARVAEFEVDTSEHTPDEQLTFLRHRWWSTEELRATDDWVWPHELVELLHLVDERDRWPVSLGTQEESTVLDVH</sequence>
<evidence type="ECO:0000256" key="4">
    <source>
        <dbReference type="ARBA" id="ARBA00022842"/>
    </source>
</evidence>
<evidence type="ECO:0000313" key="8">
    <source>
        <dbReference type="EMBL" id="SDR83963.1"/>
    </source>
</evidence>
<keyword evidence="3 5" id="KW-0378">Hydrolase</keyword>
<evidence type="ECO:0000256" key="1">
    <source>
        <dbReference type="ARBA" id="ARBA00001946"/>
    </source>
</evidence>
<dbReference type="InterPro" id="IPR020084">
    <property type="entry name" value="NUDIX_hydrolase_CS"/>
</dbReference>
<feature type="domain" description="Nudix hydrolase" evidence="7">
    <location>
        <begin position="67"/>
        <end position="211"/>
    </location>
</feature>